<evidence type="ECO:0000313" key="3">
    <source>
        <dbReference type="EMBL" id="MBE9192474.1"/>
    </source>
</evidence>
<protein>
    <submittedName>
        <fullName evidence="3">Sulfotransferase</fullName>
    </submittedName>
</protein>
<dbReference type="RefSeq" id="WP_193933901.1">
    <property type="nucleotide sequence ID" value="NZ_CAWPMZ010000092.1"/>
</dbReference>
<dbReference type="PANTHER" id="PTHR12788">
    <property type="entry name" value="PROTEIN-TYROSINE SULFOTRANSFERASE 2"/>
    <property type="match status" value="1"/>
</dbReference>
<keyword evidence="2" id="KW-1133">Transmembrane helix</keyword>
<evidence type="ECO:0000256" key="2">
    <source>
        <dbReference type="SAM" id="Phobius"/>
    </source>
</evidence>
<accession>A0ABR9UW44</accession>
<evidence type="ECO:0000256" key="1">
    <source>
        <dbReference type="ARBA" id="ARBA00022679"/>
    </source>
</evidence>
<dbReference type="InterPro" id="IPR026634">
    <property type="entry name" value="TPST-like"/>
</dbReference>
<proteinExistence type="predicted"/>
<name>A0ABR9UW44_9CHRO</name>
<dbReference type="Pfam" id="PF13469">
    <property type="entry name" value="Sulfotransfer_3"/>
    <property type="match status" value="1"/>
</dbReference>
<gene>
    <name evidence="3" type="ORF">IQ230_19400</name>
</gene>
<dbReference type="InterPro" id="IPR027417">
    <property type="entry name" value="P-loop_NTPase"/>
</dbReference>
<evidence type="ECO:0000313" key="4">
    <source>
        <dbReference type="Proteomes" id="UP000651156"/>
    </source>
</evidence>
<feature type="transmembrane region" description="Helical" evidence="2">
    <location>
        <begin position="304"/>
        <end position="322"/>
    </location>
</feature>
<dbReference type="Gene3D" id="3.40.50.300">
    <property type="entry name" value="P-loop containing nucleotide triphosphate hydrolases"/>
    <property type="match status" value="1"/>
</dbReference>
<dbReference type="SUPFAM" id="SSF52540">
    <property type="entry name" value="P-loop containing nucleoside triphosphate hydrolases"/>
    <property type="match status" value="1"/>
</dbReference>
<comment type="caution">
    <text evidence="3">The sequence shown here is derived from an EMBL/GenBank/DDBJ whole genome shotgun (WGS) entry which is preliminary data.</text>
</comment>
<reference evidence="3 4" key="1">
    <citation type="submission" date="2020-10" db="EMBL/GenBank/DDBJ databases">
        <authorList>
            <person name="Castelo-Branco R."/>
            <person name="Eusebio N."/>
            <person name="Adriana R."/>
            <person name="Vieira A."/>
            <person name="Brugerolle De Fraissinette N."/>
            <person name="Rezende De Castro R."/>
            <person name="Schneider M.P."/>
            <person name="Vasconcelos V."/>
            <person name="Leao P.N."/>
        </authorList>
    </citation>
    <scope>NUCLEOTIDE SEQUENCE [LARGE SCALE GENOMIC DNA]</scope>
    <source>
        <strain evidence="3 4">LEGE 06123</strain>
    </source>
</reference>
<dbReference type="PANTHER" id="PTHR12788:SF10">
    <property type="entry name" value="PROTEIN-TYROSINE SULFOTRANSFERASE"/>
    <property type="match status" value="1"/>
</dbReference>
<keyword evidence="2" id="KW-0812">Transmembrane</keyword>
<keyword evidence="2" id="KW-0472">Membrane</keyword>
<sequence length="348" mass="39969">MEADKISISDKNMVFIVGTPRSGTTLMSQILNKHSDVWIAKETHYFEDLRMKMAGREQQILNSEEVKLTEDYFLALTHKSYGVKSDPEQGWMKRIELRTLAQQIGRGTDSYFEAFCQLCAQRMNKTRFGEKTPRHIFQLSTIFSLYPNAQVICMVRHPGGVLASSRDWKNVATDSSQKRRLTDSYNLALNSLHWRAAFNAAMEARKQFGESRIFIQRFEDLVTEPEATLQALTAWLSLEYQPSMLDVDLVNSSYSSAWRQPGVGLSCEPAYRWRDKLSPTEIGSLQTFCGNLLSKAGYDYEQVSASYALVVWFWMILPFAGIRSLSANRSRMSNIPDYVWRRLRLTLS</sequence>
<dbReference type="EMBL" id="JADEWN010000056">
    <property type="protein sequence ID" value="MBE9192474.1"/>
    <property type="molecule type" value="Genomic_DNA"/>
</dbReference>
<keyword evidence="4" id="KW-1185">Reference proteome</keyword>
<organism evidence="3 4">
    <name type="scientific">Gloeocapsopsis crepidinum LEGE 06123</name>
    <dbReference type="NCBI Taxonomy" id="588587"/>
    <lineage>
        <taxon>Bacteria</taxon>
        <taxon>Bacillati</taxon>
        <taxon>Cyanobacteriota</taxon>
        <taxon>Cyanophyceae</taxon>
        <taxon>Oscillatoriophycideae</taxon>
        <taxon>Chroococcales</taxon>
        <taxon>Chroococcaceae</taxon>
        <taxon>Gloeocapsopsis</taxon>
    </lineage>
</organism>
<dbReference type="Proteomes" id="UP000651156">
    <property type="component" value="Unassembled WGS sequence"/>
</dbReference>
<keyword evidence="1" id="KW-0808">Transferase</keyword>